<organism evidence="1 2">
    <name type="scientific">Komagataeibacter europaeus</name>
    <name type="common">Gluconacetobacter europaeus</name>
    <dbReference type="NCBI Taxonomy" id="33995"/>
    <lineage>
        <taxon>Bacteria</taxon>
        <taxon>Pseudomonadati</taxon>
        <taxon>Pseudomonadota</taxon>
        <taxon>Alphaproteobacteria</taxon>
        <taxon>Acetobacterales</taxon>
        <taxon>Acetobacteraceae</taxon>
        <taxon>Komagataeibacter</taxon>
    </lineage>
</organism>
<dbReference type="AlphaFoldDB" id="A0A0M0EK47"/>
<protein>
    <recommendedName>
        <fullName evidence="3">Prolyl 4-hydroxylase alpha subunit Fe(2+) 2OG dioxygenase domain-containing protein</fullName>
    </recommendedName>
</protein>
<accession>A0A0M0EK47</accession>
<keyword evidence="2" id="KW-1185">Reference proteome</keyword>
<proteinExistence type="predicted"/>
<name>A0A0M0EK47_KOMEU</name>
<dbReference type="Gene3D" id="2.60.120.620">
    <property type="entry name" value="q2cbj1_9rhob like domain"/>
    <property type="match status" value="1"/>
</dbReference>
<evidence type="ECO:0008006" key="3">
    <source>
        <dbReference type="Google" id="ProtNLM"/>
    </source>
</evidence>
<dbReference type="PATRIC" id="fig|33995.3.peg.987"/>
<gene>
    <name evidence="1" type="ORF">KOEU_09060</name>
</gene>
<dbReference type="STRING" id="33995.KOEU_09060"/>
<sequence length="222" mass="23880">MAQAAEYPFMETNCVIAALAATPVTPRPFAHWQLYDVLPAPVAAALVAWVPDPHFMGGDSGGQRAGRNGHRLFITPALQAAGTALAQLADLFDNAQTRAAFTDICGAHLENAALRLELCLDTDGFWLEPHTDIGAKRLTLLVSLSMGAQAAEWGTDLMTPRGEPVARASGVFNAGLLFIPSAQSWHGFVPRPLAATRRTLIVNYVGPEWRATEELARRIQAV</sequence>
<dbReference type="Proteomes" id="UP000037566">
    <property type="component" value="Unassembled WGS sequence"/>
</dbReference>
<evidence type="ECO:0000313" key="1">
    <source>
        <dbReference type="EMBL" id="KON65630.1"/>
    </source>
</evidence>
<reference evidence="1" key="1">
    <citation type="submission" date="2015-08" db="EMBL/GenBank/DDBJ databases">
        <title>Draft genome sequence of Komagataeibacter europaeus CECT 8546 a cellulose producer strain from vinegar produced by the traditional method.</title>
        <authorList>
            <person name="Poehlein A."/>
            <person name="Valera M.J."/>
            <person name="Haack F.S."/>
            <person name="Mas A."/>
            <person name="Daniel R."/>
            <person name="Streit W.R."/>
            <person name="Mateo E."/>
        </authorList>
    </citation>
    <scope>NUCLEOTIDE SEQUENCE [LARGE SCALE GENOMIC DNA]</scope>
    <source>
        <strain evidence="1">CECT 8546</strain>
    </source>
</reference>
<comment type="caution">
    <text evidence="1">The sequence shown here is derived from an EMBL/GenBank/DDBJ whole genome shotgun (WGS) entry which is preliminary data.</text>
</comment>
<evidence type="ECO:0000313" key="2">
    <source>
        <dbReference type="Proteomes" id="UP000037566"/>
    </source>
</evidence>
<dbReference type="EMBL" id="LHUQ01000003">
    <property type="protein sequence ID" value="KON65630.1"/>
    <property type="molecule type" value="Genomic_DNA"/>
</dbReference>